<evidence type="ECO:0008006" key="4">
    <source>
        <dbReference type="Google" id="ProtNLM"/>
    </source>
</evidence>
<keyword evidence="1" id="KW-0812">Transmembrane</keyword>
<organism evidence="2 3">
    <name type="scientific">Candidatus Thiodictyon syntrophicum</name>
    <dbReference type="NCBI Taxonomy" id="1166950"/>
    <lineage>
        <taxon>Bacteria</taxon>
        <taxon>Pseudomonadati</taxon>
        <taxon>Pseudomonadota</taxon>
        <taxon>Gammaproteobacteria</taxon>
        <taxon>Chromatiales</taxon>
        <taxon>Chromatiaceae</taxon>
        <taxon>Thiodictyon</taxon>
    </lineage>
</organism>
<reference evidence="2 3" key="1">
    <citation type="submission" date="2017-03" db="EMBL/GenBank/DDBJ databases">
        <title>Complete genome sequence of Candidatus 'Thiodictyon syntrophicum' sp. nov. strain Cad16T, a photolithoautotroph purple sulfur bacterium isolated from an alpine meromictic lake.</title>
        <authorList>
            <person name="Luedin S.M."/>
            <person name="Pothier J.F."/>
            <person name="Danza F."/>
            <person name="Storelli N."/>
            <person name="Wittwer M."/>
            <person name="Tonolla M."/>
        </authorList>
    </citation>
    <scope>NUCLEOTIDE SEQUENCE [LARGE SCALE GENOMIC DNA]</scope>
    <source>
        <strain evidence="2 3">Cad16T</strain>
    </source>
</reference>
<evidence type="ECO:0000313" key="3">
    <source>
        <dbReference type="Proteomes" id="UP000232638"/>
    </source>
</evidence>
<keyword evidence="3" id="KW-1185">Reference proteome</keyword>
<dbReference type="AlphaFoldDB" id="A0A2K8U9F0"/>
<dbReference type="KEGG" id="tsy:THSYN_15480"/>
<dbReference type="OrthoDB" id="5569857at2"/>
<name>A0A2K8U9F0_9GAMM</name>
<proteinExistence type="predicted"/>
<accession>A0A2K8U9F0</accession>
<keyword evidence="1" id="KW-0472">Membrane</keyword>
<dbReference type="Gene3D" id="1.20.5.340">
    <property type="match status" value="1"/>
</dbReference>
<feature type="transmembrane region" description="Helical" evidence="1">
    <location>
        <begin position="82"/>
        <end position="103"/>
    </location>
</feature>
<evidence type="ECO:0000313" key="2">
    <source>
        <dbReference type="EMBL" id="AUB82210.1"/>
    </source>
</evidence>
<evidence type="ECO:0000256" key="1">
    <source>
        <dbReference type="SAM" id="Phobius"/>
    </source>
</evidence>
<dbReference type="RefSeq" id="WP_100919949.1">
    <property type="nucleotide sequence ID" value="NZ_CP020370.1"/>
</dbReference>
<keyword evidence="1" id="KW-1133">Transmembrane helix</keyword>
<sequence length="107" mass="11939">MTTIAFDTHKFLRTIKESGVPENQAEAIAEAFRAAQVEADPVTRTDLAAHGTDLRHALQETEQRLKEQIDLLRSDLTGKFTLLQWMLGLLLAGVASIIIKSFFQLSE</sequence>
<dbReference type="Proteomes" id="UP000232638">
    <property type="component" value="Chromosome"/>
</dbReference>
<gene>
    <name evidence="2" type="ORF">THSYN_15480</name>
</gene>
<protein>
    <recommendedName>
        <fullName evidence="4">DUF1640 domain-containing protein</fullName>
    </recommendedName>
</protein>
<dbReference type="EMBL" id="CP020370">
    <property type="protein sequence ID" value="AUB82210.1"/>
    <property type="molecule type" value="Genomic_DNA"/>
</dbReference>